<dbReference type="EMBL" id="BTPD01000019">
    <property type="protein sequence ID" value="GMQ31480.1"/>
    <property type="molecule type" value="Genomic_DNA"/>
</dbReference>
<dbReference type="InterPro" id="IPR001179">
    <property type="entry name" value="PPIase_FKBP_dom"/>
</dbReference>
<dbReference type="PANTHER" id="PTHR43811:SF23">
    <property type="entry name" value="FKBP-TYPE 22 KDA PEPTIDYL-PROLYL CIS-TRANS ISOMERASE"/>
    <property type="match status" value="1"/>
</dbReference>
<dbReference type="PROSITE" id="PS50059">
    <property type="entry name" value="FKBP_PPIASE"/>
    <property type="match status" value="1"/>
</dbReference>
<comment type="similarity">
    <text evidence="2 6">Belongs to the FKBP-type PPIase family.</text>
</comment>
<gene>
    <name evidence="8" type="ORF">Aconfl_41240</name>
</gene>
<evidence type="ECO:0000313" key="9">
    <source>
        <dbReference type="Proteomes" id="UP001338309"/>
    </source>
</evidence>
<reference evidence="8 9" key="1">
    <citation type="submission" date="2023-08" db="EMBL/GenBank/DDBJ databases">
        <title>Draft genome sequence of Algoriphagus confluentis.</title>
        <authorList>
            <person name="Takatani N."/>
            <person name="Hosokawa M."/>
            <person name="Sawabe T."/>
        </authorList>
    </citation>
    <scope>NUCLEOTIDE SEQUENCE [LARGE SCALE GENOMIC DNA]</scope>
    <source>
        <strain evidence="8 9">NBRC 111222</strain>
    </source>
</reference>
<dbReference type="Gene3D" id="3.10.50.40">
    <property type="match status" value="1"/>
</dbReference>
<feature type="domain" description="PPIase FKBP-type" evidence="7">
    <location>
        <begin position="81"/>
        <end position="183"/>
    </location>
</feature>
<evidence type="ECO:0000256" key="3">
    <source>
        <dbReference type="ARBA" id="ARBA00023110"/>
    </source>
</evidence>
<dbReference type="EC" id="5.2.1.8" evidence="6"/>
<organism evidence="8 9">
    <name type="scientific">Algoriphagus confluentis</name>
    <dbReference type="NCBI Taxonomy" id="1697556"/>
    <lineage>
        <taxon>Bacteria</taxon>
        <taxon>Pseudomonadati</taxon>
        <taxon>Bacteroidota</taxon>
        <taxon>Cytophagia</taxon>
        <taxon>Cytophagales</taxon>
        <taxon>Cyclobacteriaceae</taxon>
        <taxon>Algoriphagus</taxon>
    </lineage>
</organism>
<evidence type="ECO:0000256" key="6">
    <source>
        <dbReference type="RuleBase" id="RU003915"/>
    </source>
</evidence>
<dbReference type="RefSeq" id="WP_338226245.1">
    <property type="nucleotide sequence ID" value="NZ_BTPD01000019.1"/>
</dbReference>
<keyword evidence="4 5" id="KW-0413">Isomerase</keyword>
<keyword evidence="9" id="KW-1185">Reference proteome</keyword>
<proteinExistence type="inferred from homology"/>
<name>A0ABQ6PW81_9BACT</name>
<protein>
    <recommendedName>
        <fullName evidence="6">Peptidyl-prolyl cis-trans isomerase</fullName>
        <ecNumber evidence="6">5.2.1.8</ecNumber>
    </recommendedName>
</protein>
<dbReference type="Pfam" id="PF00254">
    <property type="entry name" value="FKBP_C"/>
    <property type="match status" value="1"/>
</dbReference>
<evidence type="ECO:0000256" key="2">
    <source>
        <dbReference type="ARBA" id="ARBA00006577"/>
    </source>
</evidence>
<evidence type="ECO:0000256" key="4">
    <source>
        <dbReference type="ARBA" id="ARBA00023235"/>
    </source>
</evidence>
<comment type="catalytic activity">
    <reaction evidence="1 5 6">
        <text>[protein]-peptidylproline (omega=180) = [protein]-peptidylproline (omega=0)</text>
        <dbReference type="Rhea" id="RHEA:16237"/>
        <dbReference type="Rhea" id="RHEA-COMP:10747"/>
        <dbReference type="Rhea" id="RHEA-COMP:10748"/>
        <dbReference type="ChEBI" id="CHEBI:83833"/>
        <dbReference type="ChEBI" id="CHEBI:83834"/>
        <dbReference type="EC" id="5.2.1.8"/>
    </reaction>
</comment>
<evidence type="ECO:0000256" key="5">
    <source>
        <dbReference type="PROSITE-ProRule" id="PRU00277"/>
    </source>
</evidence>
<evidence type="ECO:0000259" key="7">
    <source>
        <dbReference type="PROSITE" id="PS50059"/>
    </source>
</evidence>
<dbReference type="PANTHER" id="PTHR43811">
    <property type="entry name" value="FKBP-TYPE PEPTIDYL-PROLYL CIS-TRANS ISOMERASE FKPA"/>
    <property type="match status" value="1"/>
</dbReference>
<accession>A0ABQ6PW81</accession>
<sequence>MKLFRNLFFFSVLAYLASCEPNNPFVTGPIYDAAGNLAIDREKIDSFLDTARIDSIYRIHDPSGVVIIVQEDGVGTRPVTNSVVYTEYTGYLMTDGTVFDTTDEDIARENGIFSESRDYVTFRFVLNTGQVRPGFDIGFSRIRPGTKGQMILPSPWAYRDQAVGERIPANAILVFDFDFLGID</sequence>
<dbReference type="Proteomes" id="UP001338309">
    <property type="component" value="Unassembled WGS sequence"/>
</dbReference>
<dbReference type="InterPro" id="IPR046357">
    <property type="entry name" value="PPIase_dom_sf"/>
</dbReference>
<dbReference type="SUPFAM" id="SSF54534">
    <property type="entry name" value="FKBP-like"/>
    <property type="match status" value="1"/>
</dbReference>
<keyword evidence="3 5" id="KW-0697">Rotamase</keyword>
<evidence type="ECO:0000313" key="8">
    <source>
        <dbReference type="EMBL" id="GMQ31480.1"/>
    </source>
</evidence>
<evidence type="ECO:0000256" key="1">
    <source>
        <dbReference type="ARBA" id="ARBA00000971"/>
    </source>
</evidence>
<comment type="caution">
    <text evidence="8">The sequence shown here is derived from an EMBL/GenBank/DDBJ whole genome shotgun (WGS) entry which is preliminary data.</text>
</comment>